<comment type="subcellular location">
    <subcellularLocation>
        <location evidence="1">Cell membrane</location>
        <topology evidence="1">Multi-pass membrane protein</topology>
    </subcellularLocation>
</comment>
<dbReference type="PANTHER" id="PTHR30472:SF1">
    <property type="entry name" value="FE(3+) DICITRATE TRANSPORT SYSTEM PERMEASE PROTEIN FECC-RELATED"/>
    <property type="match status" value="1"/>
</dbReference>
<evidence type="ECO:0000256" key="5">
    <source>
        <dbReference type="ARBA" id="ARBA00022692"/>
    </source>
</evidence>
<sequence>MRNVVAGLMLLLCAAAVFSLHAGLTFYSTGTVWSALTGDSGVEALIITTLRLPRTLIGIVAGASLGLSGLLMQYVTRNPLAEPGLLGVNAGAALCVTLGIYFFGFSSLFHIGAFATLGAIGTTAIVFYLSAVSGGVGKPATTLMAGFTIAALLGSFTQTLLLIDETALETLLFWISGSFADRPLDLLVFGIPMLLVGALGALFLSSSLDVLRMDDSSASSVGVNVRFARLTGLLLAALLSAGSVAMAGPILFLGLAAPHMARLLLRNHQPSATGLIFVTLLIGALIAVSADILARVIVAPGEAPMSAVLALIGVPLLIHLLRQKRGFAQ</sequence>
<dbReference type="SUPFAM" id="SSF81345">
    <property type="entry name" value="ABC transporter involved in vitamin B12 uptake, BtuC"/>
    <property type="match status" value="1"/>
</dbReference>
<dbReference type="Gene3D" id="1.10.3470.10">
    <property type="entry name" value="ABC transporter involved in vitamin B12 uptake, BtuC"/>
    <property type="match status" value="1"/>
</dbReference>
<evidence type="ECO:0000256" key="7">
    <source>
        <dbReference type="ARBA" id="ARBA00023136"/>
    </source>
</evidence>
<dbReference type="CDD" id="cd06550">
    <property type="entry name" value="TM_ABC_iron-siderophores_like"/>
    <property type="match status" value="1"/>
</dbReference>
<feature type="transmembrane region" description="Helical" evidence="8">
    <location>
        <begin position="86"/>
        <end position="104"/>
    </location>
</feature>
<keyword evidence="10" id="KW-1185">Reference proteome</keyword>
<keyword evidence="5 8" id="KW-0812">Transmembrane</keyword>
<keyword evidence="6 8" id="KW-1133">Transmembrane helix</keyword>
<feature type="transmembrane region" description="Helical" evidence="8">
    <location>
        <begin position="274"/>
        <end position="297"/>
    </location>
</feature>
<feature type="transmembrane region" description="Helical" evidence="8">
    <location>
        <begin position="227"/>
        <end position="253"/>
    </location>
</feature>
<evidence type="ECO:0000256" key="4">
    <source>
        <dbReference type="ARBA" id="ARBA00022475"/>
    </source>
</evidence>
<proteinExistence type="inferred from homology"/>
<accession>A0ABU8TEK1</accession>
<dbReference type="PANTHER" id="PTHR30472">
    <property type="entry name" value="FERRIC ENTEROBACTIN TRANSPORT SYSTEM PERMEASE PROTEIN"/>
    <property type="match status" value="1"/>
</dbReference>
<evidence type="ECO:0000256" key="3">
    <source>
        <dbReference type="ARBA" id="ARBA00022448"/>
    </source>
</evidence>
<evidence type="ECO:0000313" key="10">
    <source>
        <dbReference type="Proteomes" id="UP001385499"/>
    </source>
</evidence>
<feature type="transmembrane region" description="Helical" evidence="8">
    <location>
        <begin position="184"/>
        <end position="207"/>
    </location>
</feature>
<gene>
    <name evidence="9" type="ORF">V6575_00610</name>
</gene>
<feature type="transmembrane region" description="Helical" evidence="8">
    <location>
        <begin position="56"/>
        <end position="74"/>
    </location>
</feature>
<organism evidence="9 10">
    <name type="scientific">Roseibium algae</name>
    <dbReference type="NCBI Taxonomy" id="3123038"/>
    <lineage>
        <taxon>Bacteria</taxon>
        <taxon>Pseudomonadati</taxon>
        <taxon>Pseudomonadota</taxon>
        <taxon>Alphaproteobacteria</taxon>
        <taxon>Hyphomicrobiales</taxon>
        <taxon>Stappiaceae</taxon>
        <taxon>Roseibium</taxon>
    </lineage>
</organism>
<dbReference type="EMBL" id="JBAKIA010000001">
    <property type="protein sequence ID" value="MEJ8472574.1"/>
    <property type="molecule type" value="Genomic_DNA"/>
</dbReference>
<keyword evidence="7 8" id="KW-0472">Membrane</keyword>
<name>A0ABU8TEK1_9HYPH</name>
<evidence type="ECO:0000313" key="9">
    <source>
        <dbReference type="EMBL" id="MEJ8472574.1"/>
    </source>
</evidence>
<evidence type="ECO:0000256" key="2">
    <source>
        <dbReference type="ARBA" id="ARBA00007935"/>
    </source>
</evidence>
<dbReference type="Pfam" id="PF01032">
    <property type="entry name" value="FecCD"/>
    <property type="match status" value="1"/>
</dbReference>
<comment type="similarity">
    <text evidence="2">Belongs to the binding-protein-dependent transport system permease family. FecCD subfamily.</text>
</comment>
<feature type="transmembrane region" description="Helical" evidence="8">
    <location>
        <begin position="111"/>
        <end position="131"/>
    </location>
</feature>
<feature type="transmembrane region" description="Helical" evidence="8">
    <location>
        <begin position="303"/>
        <end position="321"/>
    </location>
</feature>
<evidence type="ECO:0000256" key="1">
    <source>
        <dbReference type="ARBA" id="ARBA00004651"/>
    </source>
</evidence>
<comment type="caution">
    <text evidence="9">The sequence shown here is derived from an EMBL/GenBank/DDBJ whole genome shotgun (WGS) entry which is preliminary data.</text>
</comment>
<evidence type="ECO:0000256" key="6">
    <source>
        <dbReference type="ARBA" id="ARBA00022989"/>
    </source>
</evidence>
<protein>
    <submittedName>
        <fullName evidence="9">Iron ABC transporter permease</fullName>
    </submittedName>
</protein>
<feature type="transmembrane region" description="Helical" evidence="8">
    <location>
        <begin position="143"/>
        <end position="163"/>
    </location>
</feature>
<keyword evidence="4" id="KW-1003">Cell membrane</keyword>
<dbReference type="InterPro" id="IPR037294">
    <property type="entry name" value="ABC_BtuC-like"/>
</dbReference>
<dbReference type="RefSeq" id="WP_340272043.1">
    <property type="nucleotide sequence ID" value="NZ_JBAKIA010000001.1"/>
</dbReference>
<dbReference type="InterPro" id="IPR000522">
    <property type="entry name" value="ABC_transptr_permease_BtuC"/>
</dbReference>
<keyword evidence="3" id="KW-0813">Transport</keyword>
<dbReference type="Proteomes" id="UP001385499">
    <property type="component" value="Unassembled WGS sequence"/>
</dbReference>
<reference evidence="9 10" key="1">
    <citation type="submission" date="2024-02" db="EMBL/GenBank/DDBJ databases">
        <title>Roseibium algae sp. nov., isolated from marine alga (Grateloupia sp.), showing potential in myo-inositol conversion.</title>
        <authorList>
            <person name="Wang Y."/>
        </authorList>
    </citation>
    <scope>NUCLEOTIDE SEQUENCE [LARGE SCALE GENOMIC DNA]</scope>
    <source>
        <strain evidence="9 10">H3510</strain>
    </source>
</reference>
<evidence type="ECO:0000256" key="8">
    <source>
        <dbReference type="SAM" id="Phobius"/>
    </source>
</evidence>